<protein>
    <submittedName>
        <fullName evidence="2">RCG38983</fullName>
    </submittedName>
</protein>
<organism evidence="2 3">
    <name type="scientific">Rattus norvegicus</name>
    <name type="common">Rat</name>
    <dbReference type="NCBI Taxonomy" id="10116"/>
    <lineage>
        <taxon>Eukaryota</taxon>
        <taxon>Metazoa</taxon>
        <taxon>Chordata</taxon>
        <taxon>Craniata</taxon>
        <taxon>Vertebrata</taxon>
        <taxon>Euteleostomi</taxon>
        <taxon>Mammalia</taxon>
        <taxon>Eutheria</taxon>
        <taxon>Euarchontoglires</taxon>
        <taxon>Glires</taxon>
        <taxon>Rodentia</taxon>
        <taxon>Myomorpha</taxon>
        <taxon>Muroidea</taxon>
        <taxon>Muridae</taxon>
        <taxon>Murinae</taxon>
        <taxon>Rattus</taxon>
    </lineage>
</organism>
<evidence type="ECO:0000256" key="1">
    <source>
        <dbReference type="SAM" id="MobiDB-lite"/>
    </source>
</evidence>
<reference evidence="3" key="1">
    <citation type="submission" date="2005-09" db="EMBL/GenBank/DDBJ databases">
        <authorList>
            <person name="Mural R.J."/>
            <person name="Li P.W."/>
            <person name="Adams M.D."/>
            <person name="Amanatides P.G."/>
            <person name="Baden-Tillson H."/>
            <person name="Barnstead M."/>
            <person name="Chin S.H."/>
            <person name="Dew I."/>
            <person name="Evans C.A."/>
            <person name="Ferriera S."/>
            <person name="Flanigan M."/>
            <person name="Fosler C."/>
            <person name="Glodek A."/>
            <person name="Gu Z."/>
            <person name="Holt R.A."/>
            <person name="Jennings D."/>
            <person name="Kraft C.L."/>
            <person name="Lu F."/>
            <person name="Nguyen T."/>
            <person name="Nusskern D.R."/>
            <person name="Pfannkoch C.M."/>
            <person name="Sitter C."/>
            <person name="Sutton G.G."/>
            <person name="Venter J.C."/>
            <person name="Wang Z."/>
            <person name="Woodage T."/>
            <person name="Zheng X.H."/>
            <person name="Zhong F."/>
        </authorList>
    </citation>
    <scope>NUCLEOTIDE SEQUENCE [LARGE SCALE GENOMIC DNA]</scope>
    <source>
        <strain>BN</strain>
        <strain evidence="3">Sprague-Dawley</strain>
    </source>
</reference>
<proteinExistence type="predicted"/>
<gene>
    <name evidence="2" type="ORF">rCG_38983</name>
</gene>
<accession>A6KQ85</accession>
<evidence type="ECO:0000313" key="3">
    <source>
        <dbReference type="Proteomes" id="UP000234681"/>
    </source>
</evidence>
<feature type="compositionally biased region" description="Basic residues" evidence="1">
    <location>
        <begin position="1"/>
        <end position="11"/>
    </location>
</feature>
<feature type="compositionally biased region" description="Basic residues" evidence="1">
    <location>
        <begin position="30"/>
        <end position="39"/>
    </location>
</feature>
<sequence length="39" mass="4575">MQKQLYHRGSSKKTQSWNPVTHRCDGIQHIRGKRRGTTP</sequence>
<feature type="region of interest" description="Disordered" evidence="1">
    <location>
        <begin position="1"/>
        <end position="39"/>
    </location>
</feature>
<name>A6KQ85_RAT</name>
<dbReference type="EMBL" id="CH474085">
    <property type="protein sequence ID" value="EDL84455.1"/>
    <property type="molecule type" value="Genomic_DNA"/>
</dbReference>
<dbReference type="AlphaFoldDB" id="A6KQ85"/>
<evidence type="ECO:0000313" key="2">
    <source>
        <dbReference type="EMBL" id="EDL84455.1"/>
    </source>
</evidence>
<dbReference type="Proteomes" id="UP000234681">
    <property type="component" value="Chromosome 1"/>
</dbReference>